<accession>A0A173VDF6</accession>
<dbReference type="STRING" id="39490.ERS852448_02828"/>
<reference evidence="2 3" key="1">
    <citation type="submission" date="2015-09" db="EMBL/GenBank/DDBJ databases">
        <authorList>
            <consortium name="Pathogen Informatics"/>
        </authorList>
    </citation>
    <scope>NUCLEOTIDE SEQUENCE [LARGE SCALE GENOMIC DNA]</scope>
    <source>
        <strain evidence="2 3">2789STDY5608891</strain>
    </source>
</reference>
<dbReference type="GeneID" id="97390849"/>
<dbReference type="RefSeq" id="WP_070103994.1">
    <property type="nucleotide sequence ID" value="NZ_CP173382.1"/>
</dbReference>
<feature type="domain" description="GerMN" evidence="1">
    <location>
        <begin position="204"/>
        <end position="290"/>
    </location>
</feature>
<dbReference type="Pfam" id="PF10646">
    <property type="entry name" value="Germane"/>
    <property type="match status" value="2"/>
</dbReference>
<dbReference type="SMART" id="SM00909">
    <property type="entry name" value="Germane"/>
    <property type="match status" value="1"/>
</dbReference>
<gene>
    <name evidence="2" type="ORF">ERS852448_02828</name>
</gene>
<dbReference type="OrthoDB" id="9809406at2"/>
<dbReference type="Proteomes" id="UP000095492">
    <property type="component" value="Unassembled WGS sequence"/>
</dbReference>
<evidence type="ECO:0000313" key="3">
    <source>
        <dbReference type="Proteomes" id="UP000095492"/>
    </source>
</evidence>
<evidence type="ECO:0000313" key="2">
    <source>
        <dbReference type="EMBL" id="CUN25432.1"/>
    </source>
</evidence>
<dbReference type="AlphaFoldDB" id="A0A173VDF6"/>
<dbReference type="EMBL" id="CYYA01000028">
    <property type="protein sequence ID" value="CUN25432.1"/>
    <property type="molecule type" value="Genomic_DNA"/>
</dbReference>
<protein>
    <submittedName>
        <fullName evidence="2">Spore germination protein</fullName>
    </submittedName>
</protein>
<sequence length="329" mass="36940">MKRLNITAILFLVFLFLFSGIAAGCGKYKSENTGYALFYLNKQREKIVSKPYDPESTDTDALIKEYIARMSEDSDDVEYQKIFPDNVKIVRYEYTDHQLYLYFNKAYGDIPAPEEVLCRGAVVHNMMQIHDIDGVSIYVDNLPLTDANGVEVGILTNDSFVENPGEQINNIQEANLTLYFASATGDGLVRETQHVYYSGNTSIEKLIMERLLDGPKSSNARSAIPDTTQLVSVSVMNGACLINLDDGFLTQNFEIKEDVIIYSIVDSLTELDTINTVQIAVNGKTDITYRDKMSLGEYYKKNLDLVTEDGDDVEVVQKQEKEGLLDTGE</sequence>
<dbReference type="PROSITE" id="PS51257">
    <property type="entry name" value="PROKAR_LIPOPROTEIN"/>
    <property type="match status" value="1"/>
</dbReference>
<dbReference type="InterPro" id="IPR019606">
    <property type="entry name" value="GerMN"/>
</dbReference>
<organism evidence="2 3">
    <name type="scientific">Eubacterium ramulus</name>
    <dbReference type="NCBI Taxonomy" id="39490"/>
    <lineage>
        <taxon>Bacteria</taxon>
        <taxon>Bacillati</taxon>
        <taxon>Bacillota</taxon>
        <taxon>Clostridia</taxon>
        <taxon>Eubacteriales</taxon>
        <taxon>Eubacteriaceae</taxon>
        <taxon>Eubacterium</taxon>
    </lineage>
</organism>
<evidence type="ECO:0000259" key="1">
    <source>
        <dbReference type="SMART" id="SM00909"/>
    </source>
</evidence>
<name>A0A173VDF6_EUBRA</name>
<proteinExistence type="predicted"/>